<dbReference type="AlphaFoldDB" id="H1LIA2"/>
<dbReference type="PATRIC" id="fig|797516.3.peg.2098"/>
<name>H1LIA2_9LACO</name>
<organism evidence="2 3">
    <name type="scientific">Lentilactobacillus kisonensis F0435</name>
    <dbReference type="NCBI Taxonomy" id="797516"/>
    <lineage>
        <taxon>Bacteria</taxon>
        <taxon>Bacillati</taxon>
        <taxon>Bacillota</taxon>
        <taxon>Bacilli</taxon>
        <taxon>Lactobacillales</taxon>
        <taxon>Lactobacillaceae</taxon>
        <taxon>Lentilactobacillus</taxon>
    </lineage>
</organism>
<dbReference type="Pfam" id="PF01118">
    <property type="entry name" value="Semialdhyde_dh"/>
    <property type="match status" value="1"/>
</dbReference>
<evidence type="ECO:0000313" key="2">
    <source>
        <dbReference type="EMBL" id="EHO49855.1"/>
    </source>
</evidence>
<dbReference type="STRING" id="797516.HMPREF9104_02343"/>
<dbReference type="GO" id="GO:0016620">
    <property type="term" value="F:oxidoreductase activity, acting on the aldehyde or oxo group of donors, NAD or NADP as acceptor"/>
    <property type="evidence" value="ECO:0007669"/>
    <property type="project" value="InterPro"/>
</dbReference>
<evidence type="ECO:0000313" key="3">
    <source>
        <dbReference type="Proteomes" id="UP000005025"/>
    </source>
</evidence>
<dbReference type="Gene3D" id="3.40.50.720">
    <property type="entry name" value="NAD(P)-binding Rossmann-like Domain"/>
    <property type="match status" value="1"/>
</dbReference>
<dbReference type="InterPro" id="IPR036291">
    <property type="entry name" value="NAD(P)-bd_dom_sf"/>
</dbReference>
<gene>
    <name evidence="2" type="ORF">HMPREF9104_02343</name>
</gene>
<feature type="domain" description="Semialdehyde dehydrogenase NAD-binding" evidence="1">
    <location>
        <begin position="5"/>
        <end position="34"/>
    </location>
</feature>
<dbReference type="GO" id="GO:0051287">
    <property type="term" value="F:NAD binding"/>
    <property type="evidence" value="ECO:0007669"/>
    <property type="project" value="InterPro"/>
</dbReference>
<dbReference type="SUPFAM" id="SSF51735">
    <property type="entry name" value="NAD(P)-binding Rossmann-fold domains"/>
    <property type="match status" value="1"/>
</dbReference>
<dbReference type="InterPro" id="IPR000534">
    <property type="entry name" value="Semialdehyde_DH_NAD-bd"/>
</dbReference>
<accession>H1LIA2</accession>
<comment type="caution">
    <text evidence="2">The sequence shown here is derived from an EMBL/GenBank/DDBJ whole genome shotgun (WGS) entry which is preliminary data.</text>
</comment>
<evidence type="ECO:0000259" key="1">
    <source>
        <dbReference type="Pfam" id="PF01118"/>
    </source>
</evidence>
<dbReference type="Proteomes" id="UP000005025">
    <property type="component" value="Unassembled WGS sequence"/>
</dbReference>
<proteinExistence type="predicted"/>
<dbReference type="EMBL" id="AGRJ01000203">
    <property type="protein sequence ID" value="EHO49855.1"/>
    <property type="molecule type" value="Genomic_DNA"/>
</dbReference>
<protein>
    <recommendedName>
        <fullName evidence="1">Semialdehyde dehydrogenase NAD-binding domain-containing protein</fullName>
    </recommendedName>
</protein>
<dbReference type="HOGENOM" id="CLU_3026576_0_0_9"/>
<sequence>MKEFNVAILGATGAVGTRMIQQLEQSTIPVKSVVSAGIGAFSRQGITIQGSRCHR</sequence>
<reference evidence="2 3" key="1">
    <citation type="submission" date="2011-09" db="EMBL/GenBank/DDBJ databases">
        <authorList>
            <person name="Weinstock G."/>
            <person name="Sodergren E."/>
            <person name="Clifton S."/>
            <person name="Fulton L."/>
            <person name="Fulton B."/>
            <person name="Courtney L."/>
            <person name="Fronick C."/>
            <person name="Harrison M."/>
            <person name="Strong C."/>
            <person name="Farmer C."/>
            <person name="Delahaunty K."/>
            <person name="Markovic C."/>
            <person name="Hall O."/>
            <person name="Minx P."/>
            <person name="Tomlinson C."/>
            <person name="Mitreva M."/>
            <person name="Hou S."/>
            <person name="Chen J."/>
            <person name="Wollam A."/>
            <person name="Pepin K.H."/>
            <person name="Johnson M."/>
            <person name="Bhonagiri V."/>
            <person name="Zhang X."/>
            <person name="Suruliraj S."/>
            <person name="Warren W."/>
            <person name="Chinwalla A."/>
            <person name="Mardis E.R."/>
            <person name="Wilson R.K."/>
        </authorList>
    </citation>
    <scope>NUCLEOTIDE SEQUENCE [LARGE SCALE GENOMIC DNA]</scope>
    <source>
        <strain evidence="2 3">F0435</strain>
    </source>
</reference>